<feature type="domain" description="ABC transporter" evidence="5">
    <location>
        <begin position="5"/>
        <end position="233"/>
    </location>
</feature>
<evidence type="ECO:0000313" key="7">
    <source>
        <dbReference type="Proteomes" id="UP000252172"/>
    </source>
</evidence>
<accession>A0A368MWH7</accession>
<protein>
    <submittedName>
        <fullName evidence="6">ABC transporter ATP-binding protein</fullName>
    </submittedName>
</protein>
<evidence type="ECO:0000256" key="4">
    <source>
        <dbReference type="ARBA" id="ARBA00022840"/>
    </source>
</evidence>
<dbReference type="Pfam" id="PF00005">
    <property type="entry name" value="ABC_tran"/>
    <property type="match status" value="1"/>
</dbReference>
<dbReference type="PANTHER" id="PTHR43335:SF4">
    <property type="entry name" value="ABC TRANSPORTER, ATP-BINDING PROTEIN"/>
    <property type="match status" value="1"/>
</dbReference>
<keyword evidence="4 6" id="KW-0067">ATP-binding</keyword>
<dbReference type="PANTHER" id="PTHR43335">
    <property type="entry name" value="ABC TRANSPORTER, ATP-BINDING PROTEIN"/>
    <property type="match status" value="1"/>
</dbReference>
<comment type="caution">
    <text evidence="6">The sequence shown here is derived from an EMBL/GenBank/DDBJ whole genome shotgun (WGS) entry which is preliminary data.</text>
</comment>
<evidence type="ECO:0000313" key="6">
    <source>
        <dbReference type="EMBL" id="RCU42203.1"/>
    </source>
</evidence>
<evidence type="ECO:0000256" key="2">
    <source>
        <dbReference type="ARBA" id="ARBA00022448"/>
    </source>
</evidence>
<sequence>MENTIEIRNLNFGFQPGKPILKNVNMNIPKGSIYGFLGANGAGKSTTMRLVMGLFNDPENSVKVFGETVSNIYPEGLHRIGSLIDYPAFYDHLSGYDNLKIVCTIRGLDESKIEEVLSLVGLSKAAKMKMRRYSLGMKQRLAIALALISNPELLVLDEPVNGLDPGGMVEIRELLIQLNQQHGVTIFISSHLLQEIDKMVTHLAVIADGEIKFQGSKEELKELYKFQKTKFFMNNAAEFIEFLNADYDAELKSTTEISVVTQSTEEVARINKILTEKGAGVYQISAGGGLEEWFMELTKQN</sequence>
<dbReference type="InterPro" id="IPR017871">
    <property type="entry name" value="ABC_transporter-like_CS"/>
</dbReference>
<dbReference type="RefSeq" id="WP_114304303.1">
    <property type="nucleotide sequence ID" value="NZ_QPIE01000007.1"/>
</dbReference>
<keyword evidence="3" id="KW-0547">Nucleotide-binding</keyword>
<dbReference type="InterPro" id="IPR027417">
    <property type="entry name" value="P-loop_NTPase"/>
</dbReference>
<dbReference type="AlphaFoldDB" id="A0A368MWH7"/>
<dbReference type="EMBL" id="QPIE01000007">
    <property type="protein sequence ID" value="RCU42203.1"/>
    <property type="molecule type" value="Genomic_DNA"/>
</dbReference>
<evidence type="ECO:0000259" key="5">
    <source>
        <dbReference type="PROSITE" id="PS50893"/>
    </source>
</evidence>
<dbReference type="GO" id="GO:0016887">
    <property type="term" value="F:ATP hydrolysis activity"/>
    <property type="evidence" value="ECO:0007669"/>
    <property type="project" value="InterPro"/>
</dbReference>
<dbReference type="GO" id="GO:0005524">
    <property type="term" value="F:ATP binding"/>
    <property type="evidence" value="ECO:0007669"/>
    <property type="project" value="UniProtKB-KW"/>
</dbReference>
<organism evidence="6 7">
    <name type="scientific">Chryseobacterium lacus</name>
    <dbReference type="NCBI Taxonomy" id="2058346"/>
    <lineage>
        <taxon>Bacteria</taxon>
        <taxon>Pseudomonadati</taxon>
        <taxon>Bacteroidota</taxon>
        <taxon>Flavobacteriia</taxon>
        <taxon>Flavobacteriales</taxon>
        <taxon>Weeksellaceae</taxon>
        <taxon>Chryseobacterium group</taxon>
        <taxon>Chryseobacterium</taxon>
    </lineage>
</organism>
<dbReference type="Proteomes" id="UP000252172">
    <property type="component" value="Unassembled WGS sequence"/>
</dbReference>
<dbReference type="SUPFAM" id="SSF52540">
    <property type="entry name" value="P-loop containing nucleoside triphosphate hydrolases"/>
    <property type="match status" value="1"/>
</dbReference>
<gene>
    <name evidence="6" type="ORF">DQ356_09715</name>
</gene>
<proteinExistence type="inferred from homology"/>
<dbReference type="InterPro" id="IPR003593">
    <property type="entry name" value="AAA+_ATPase"/>
</dbReference>
<dbReference type="SMART" id="SM00382">
    <property type="entry name" value="AAA"/>
    <property type="match status" value="1"/>
</dbReference>
<keyword evidence="7" id="KW-1185">Reference proteome</keyword>
<dbReference type="Gene3D" id="3.40.50.300">
    <property type="entry name" value="P-loop containing nucleotide triphosphate hydrolases"/>
    <property type="match status" value="1"/>
</dbReference>
<dbReference type="InterPro" id="IPR003439">
    <property type="entry name" value="ABC_transporter-like_ATP-bd"/>
</dbReference>
<keyword evidence="2" id="KW-0813">Transport</keyword>
<comment type="similarity">
    <text evidence="1">Belongs to the ABC transporter superfamily.</text>
</comment>
<evidence type="ECO:0000256" key="1">
    <source>
        <dbReference type="ARBA" id="ARBA00005417"/>
    </source>
</evidence>
<dbReference type="OrthoDB" id="9801987at2"/>
<reference evidence="6 7" key="1">
    <citation type="submission" date="2018-07" db="EMBL/GenBank/DDBJ databases">
        <title>Chryseobacterium lacus sp. nov., isolated from lake water.</title>
        <authorList>
            <person name="Li C.-M."/>
        </authorList>
    </citation>
    <scope>NUCLEOTIDE SEQUENCE [LARGE SCALE GENOMIC DNA]</scope>
    <source>
        <strain evidence="6 7">YLOS41</strain>
    </source>
</reference>
<dbReference type="PROSITE" id="PS00211">
    <property type="entry name" value="ABC_TRANSPORTER_1"/>
    <property type="match status" value="1"/>
</dbReference>
<dbReference type="PROSITE" id="PS50893">
    <property type="entry name" value="ABC_TRANSPORTER_2"/>
    <property type="match status" value="1"/>
</dbReference>
<name>A0A368MWH7_9FLAO</name>
<evidence type="ECO:0000256" key="3">
    <source>
        <dbReference type="ARBA" id="ARBA00022741"/>
    </source>
</evidence>